<evidence type="ECO:0000259" key="3">
    <source>
        <dbReference type="Pfam" id="PF24981"/>
    </source>
</evidence>
<dbReference type="Gene3D" id="2.120.10.80">
    <property type="entry name" value="Kelch-type beta propeller"/>
    <property type="match status" value="1"/>
</dbReference>
<keyword evidence="5" id="KW-1185">Reference proteome</keyword>
<name>A0A4Y2RZM3_ARAVE</name>
<accession>A0A4Y2RZM3</accession>
<dbReference type="Proteomes" id="UP000499080">
    <property type="component" value="Unassembled WGS sequence"/>
</dbReference>
<reference evidence="4 5" key="1">
    <citation type="journal article" date="2019" name="Sci. Rep.">
        <title>Orb-weaving spider Araneus ventricosus genome elucidates the spidroin gene catalogue.</title>
        <authorList>
            <person name="Kono N."/>
            <person name="Nakamura H."/>
            <person name="Ohtoshi R."/>
            <person name="Moran D.A.P."/>
            <person name="Shinohara A."/>
            <person name="Yoshida Y."/>
            <person name="Fujiwara M."/>
            <person name="Mori M."/>
            <person name="Tomita M."/>
            <person name="Arakawa K."/>
        </authorList>
    </citation>
    <scope>NUCLEOTIDE SEQUENCE [LARGE SCALE GENOMIC DNA]</scope>
</reference>
<dbReference type="InterPro" id="IPR006652">
    <property type="entry name" value="Kelch_1"/>
</dbReference>
<dbReference type="PANTHER" id="PTHR46375:SF3">
    <property type="entry name" value="KELCH REPEAT AND BTB DOMAIN-CONTAINING PROTEIN 13"/>
    <property type="match status" value="1"/>
</dbReference>
<dbReference type="InterPro" id="IPR015915">
    <property type="entry name" value="Kelch-typ_b-propeller"/>
</dbReference>
<comment type="caution">
    <text evidence="4">The sequence shown here is derived from an EMBL/GenBank/DDBJ whole genome shotgun (WGS) entry which is preliminary data.</text>
</comment>
<dbReference type="EMBL" id="BGPR01019165">
    <property type="protein sequence ID" value="GBN81153.1"/>
    <property type="molecule type" value="Genomic_DNA"/>
</dbReference>
<evidence type="ECO:0000256" key="1">
    <source>
        <dbReference type="ARBA" id="ARBA00022441"/>
    </source>
</evidence>
<evidence type="ECO:0000313" key="4">
    <source>
        <dbReference type="EMBL" id="GBN81153.1"/>
    </source>
</evidence>
<dbReference type="InterPro" id="IPR056737">
    <property type="entry name" value="Beta-prop_ATRN-MKLN-like"/>
</dbReference>
<proteinExistence type="predicted"/>
<feature type="domain" description="Attractin/MKLN-like beta-propeller" evidence="3">
    <location>
        <begin position="27"/>
        <end position="239"/>
    </location>
</feature>
<keyword evidence="1" id="KW-0880">Kelch repeat</keyword>
<gene>
    <name evidence="4" type="primary">SCRB_2</name>
    <name evidence="4" type="ORF">AVEN_142449_1</name>
</gene>
<dbReference type="AlphaFoldDB" id="A0A4Y2RZM3"/>
<dbReference type="OrthoDB" id="6425464at2759"/>
<protein>
    <submittedName>
        <fullName evidence="4">Beta-scruin</fullName>
    </submittedName>
</protein>
<organism evidence="4 5">
    <name type="scientific">Araneus ventricosus</name>
    <name type="common">Orbweaver spider</name>
    <name type="synonym">Epeira ventricosa</name>
    <dbReference type="NCBI Taxonomy" id="182803"/>
    <lineage>
        <taxon>Eukaryota</taxon>
        <taxon>Metazoa</taxon>
        <taxon>Ecdysozoa</taxon>
        <taxon>Arthropoda</taxon>
        <taxon>Chelicerata</taxon>
        <taxon>Arachnida</taxon>
        <taxon>Araneae</taxon>
        <taxon>Araneomorphae</taxon>
        <taxon>Entelegynae</taxon>
        <taxon>Araneoidea</taxon>
        <taxon>Araneidae</taxon>
        <taxon>Araneus</taxon>
    </lineage>
</organism>
<evidence type="ECO:0000256" key="2">
    <source>
        <dbReference type="ARBA" id="ARBA00022737"/>
    </source>
</evidence>
<dbReference type="SUPFAM" id="SSF117281">
    <property type="entry name" value="Kelch motif"/>
    <property type="match status" value="1"/>
</dbReference>
<dbReference type="Pfam" id="PF24981">
    <property type="entry name" value="Beta-prop_ATRN-LZTR1"/>
    <property type="match status" value="1"/>
</dbReference>
<dbReference type="SMART" id="SM00612">
    <property type="entry name" value="Kelch"/>
    <property type="match status" value="2"/>
</dbReference>
<keyword evidence="2" id="KW-0677">Repeat</keyword>
<evidence type="ECO:0000313" key="5">
    <source>
        <dbReference type="Proteomes" id="UP000499080"/>
    </source>
</evidence>
<dbReference type="InterPro" id="IPR052392">
    <property type="entry name" value="Kelch-BTB_domain-containing"/>
</dbReference>
<dbReference type="PANTHER" id="PTHR46375">
    <property type="entry name" value="KELCH REPEAT AND BTB DOMAIN-CONTAINING PROTEIN 13-RELATED"/>
    <property type="match status" value="1"/>
</dbReference>
<sequence length="266" mass="30170">MSMKVGRLCKRSLSVSDHSRYKTKFCQNVIFKYDLKSRNWSIVTTSPIPRHDARMLATHEALYILGGCDPLDDTPLPLKESYKFIFRDEEWIPLPPMIHARSLHAAVVFNNMILVIGGKDEENKILSSIERYDAFKNRWEEYIPLPEPRMAMGVVACRDTVWVAGGITSVGDNITLVDSVWCFEANRGNWFKTFKLPKPLAFPTLLCDGGQLMCVGGAVRVKKGETYILESVEDIYCFDDKKEMKWKKGALMPLKCHNAVASISGI</sequence>